<accession>A0AAV5LM07</accession>
<comment type="caution">
    <text evidence="2">The sequence shown here is derived from an EMBL/GenBank/DDBJ whole genome shotgun (WGS) entry which is preliminary data.</text>
</comment>
<organism evidence="2 3">
    <name type="scientific">Rubroshorea leprosula</name>
    <dbReference type="NCBI Taxonomy" id="152421"/>
    <lineage>
        <taxon>Eukaryota</taxon>
        <taxon>Viridiplantae</taxon>
        <taxon>Streptophyta</taxon>
        <taxon>Embryophyta</taxon>
        <taxon>Tracheophyta</taxon>
        <taxon>Spermatophyta</taxon>
        <taxon>Magnoliopsida</taxon>
        <taxon>eudicotyledons</taxon>
        <taxon>Gunneridae</taxon>
        <taxon>Pentapetalae</taxon>
        <taxon>rosids</taxon>
        <taxon>malvids</taxon>
        <taxon>Malvales</taxon>
        <taxon>Dipterocarpaceae</taxon>
        <taxon>Rubroshorea</taxon>
    </lineage>
</organism>
<dbReference type="Proteomes" id="UP001054252">
    <property type="component" value="Unassembled WGS sequence"/>
</dbReference>
<name>A0AAV5LM07_9ROSI</name>
<gene>
    <name evidence="2" type="ORF">SLEP1_g46088</name>
</gene>
<evidence type="ECO:0000313" key="3">
    <source>
        <dbReference type="Proteomes" id="UP001054252"/>
    </source>
</evidence>
<feature type="signal peptide" evidence="1">
    <location>
        <begin position="1"/>
        <end position="23"/>
    </location>
</feature>
<keyword evidence="1" id="KW-0732">Signal</keyword>
<dbReference type="AlphaFoldDB" id="A0AAV5LM07"/>
<protein>
    <submittedName>
        <fullName evidence="2">Uncharacterized protein</fullName>
    </submittedName>
</protein>
<evidence type="ECO:0000256" key="1">
    <source>
        <dbReference type="SAM" id="SignalP"/>
    </source>
</evidence>
<sequence>MANLNAYLAVLVVLVAGATVTTGDKDCPYWHEPCKFLSFITFTTVQCKPCADGMEYWTLEDPVKEGSWWLPPWLFS</sequence>
<reference evidence="2 3" key="1">
    <citation type="journal article" date="2021" name="Commun. Biol.">
        <title>The genome of Shorea leprosula (Dipterocarpaceae) highlights the ecological relevance of drought in aseasonal tropical rainforests.</title>
        <authorList>
            <person name="Ng K.K.S."/>
            <person name="Kobayashi M.J."/>
            <person name="Fawcett J.A."/>
            <person name="Hatakeyama M."/>
            <person name="Paape T."/>
            <person name="Ng C.H."/>
            <person name="Ang C.C."/>
            <person name="Tnah L.H."/>
            <person name="Lee C.T."/>
            <person name="Nishiyama T."/>
            <person name="Sese J."/>
            <person name="O'Brien M.J."/>
            <person name="Copetti D."/>
            <person name="Mohd Noor M.I."/>
            <person name="Ong R.C."/>
            <person name="Putra M."/>
            <person name="Sireger I.Z."/>
            <person name="Indrioko S."/>
            <person name="Kosugi Y."/>
            <person name="Izuno A."/>
            <person name="Isagi Y."/>
            <person name="Lee S.L."/>
            <person name="Shimizu K.K."/>
        </authorList>
    </citation>
    <scope>NUCLEOTIDE SEQUENCE [LARGE SCALE GENOMIC DNA]</scope>
    <source>
        <strain evidence="2">214</strain>
    </source>
</reference>
<dbReference type="EMBL" id="BPVZ01000126">
    <property type="protein sequence ID" value="GKV38145.1"/>
    <property type="molecule type" value="Genomic_DNA"/>
</dbReference>
<evidence type="ECO:0000313" key="2">
    <source>
        <dbReference type="EMBL" id="GKV38145.1"/>
    </source>
</evidence>
<proteinExistence type="predicted"/>
<keyword evidence="3" id="KW-1185">Reference proteome</keyword>
<feature type="chain" id="PRO_5044000153" evidence="1">
    <location>
        <begin position="24"/>
        <end position="76"/>
    </location>
</feature>